<dbReference type="SMART" id="SM00943">
    <property type="entry name" value="Prim-Pol"/>
    <property type="match status" value="1"/>
</dbReference>
<evidence type="ECO:0000313" key="4">
    <source>
        <dbReference type="Proteomes" id="UP000010471"/>
    </source>
</evidence>
<dbReference type="Pfam" id="PF09250">
    <property type="entry name" value="Prim-Pol"/>
    <property type="match status" value="1"/>
</dbReference>
<dbReference type="Pfam" id="PF08707">
    <property type="entry name" value="PriCT_2"/>
    <property type="match status" value="1"/>
</dbReference>
<dbReference type="CDD" id="cd04859">
    <property type="entry name" value="Prim_Pol"/>
    <property type="match status" value="1"/>
</dbReference>
<dbReference type="KEGG" id="mic:Mic7113_6723"/>
<geneLocation type="plasmid" evidence="3 4">
    <name>pMIC7113.05</name>
</geneLocation>
<dbReference type="RefSeq" id="WP_015186293.1">
    <property type="nucleotide sequence ID" value="NC_019741.1"/>
</dbReference>
<evidence type="ECO:0000313" key="3">
    <source>
        <dbReference type="EMBL" id="AFZ22285.1"/>
    </source>
</evidence>
<evidence type="ECO:0000256" key="1">
    <source>
        <dbReference type="SAM" id="MobiDB-lite"/>
    </source>
</evidence>
<keyword evidence="3" id="KW-0614">Plasmid</keyword>
<protein>
    <submittedName>
        <fullName evidence="3">Bifunctional DNA primase/polymerase famiily protein</fullName>
    </submittedName>
</protein>
<organism evidence="3 4">
    <name type="scientific">Allocoleopsis franciscana PCC 7113</name>
    <dbReference type="NCBI Taxonomy" id="1173027"/>
    <lineage>
        <taxon>Bacteria</taxon>
        <taxon>Bacillati</taxon>
        <taxon>Cyanobacteriota</taxon>
        <taxon>Cyanophyceae</taxon>
        <taxon>Coleofasciculales</taxon>
        <taxon>Coleofasciculaceae</taxon>
        <taxon>Allocoleopsis</taxon>
        <taxon>Allocoleopsis franciscana</taxon>
    </lineage>
</organism>
<accession>K9WPG2</accession>
<feature type="region of interest" description="Disordered" evidence="1">
    <location>
        <begin position="1075"/>
        <end position="1107"/>
    </location>
</feature>
<reference evidence="3 4" key="1">
    <citation type="submission" date="2012-06" db="EMBL/GenBank/DDBJ databases">
        <title>Finished plasmid 5 of genome of Microcoleus sp. PCC 7113.</title>
        <authorList>
            <consortium name="US DOE Joint Genome Institute"/>
            <person name="Gugger M."/>
            <person name="Coursin T."/>
            <person name="Rippka R."/>
            <person name="Tandeau De Marsac N."/>
            <person name="Huntemann M."/>
            <person name="Wei C.-L."/>
            <person name="Han J."/>
            <person name="Detter J.C."/>
            <person name="Han C."/>
            <person name="Tapia R."/>
            <person name="Chen A."/>
            <person name="Kyrpides N."/>
            <person name="Mavromatis K."/>
            <person name="Markowitz V."/>
            <person name="Szeto E."/>
            <person name="Ivanova N."/>
            <person name="Pagani I."/>
            <person name="Pati A."/>
            <person name="Goodwin L."/>
            <person name="Nordberg H.P."/>
            <person name="Cantor M.N."/>
            <person name="Hua S.X."/>
            <person name="Woyke T."/>
            <person name="Kerfeld C.A."/>
        </authorList>
    </citation>
    <scope>NUCLEOTIDE SEQUENCE [LARGE SCALE GENOMIC DNA]</scope>
    <source>
        <strain evidence="3 4">PCC 7113</strain>
        <plasmid evidence="3 4">pMIC7113.05</plasmid>
    </source>
</reference>
<dbReference type="InterPro" id="IPR014819">
    <property type="entry name" value="PriCT_2"/>
</dbReference>
<dbReference type="InterPro" id="IPR015330">
    <property type="entry name" value="DNA_primase/pol_bifunc_N"/>
</dbReference>
<feature type="compositionally biased region" description="Polar residues" evidence="1">
    <location>
        <begin position="23"/>
        <end position="34"/>
    </location>
</feature>
<dbReference type="OrthoDB" id="460004at2"/>
<name>K9WPG2_9CYAN</name>
<dbReference type="GO" id="GO:0016817">
    <property type="term" value="F:hydrolase activity, acting on acid anhydrides"/>
    <property type="evidence" value="ECO:0007669"/>
    <property type="project" value="InterPro"/>
</dbReference>
<dbReference type="HOGENOM" id="CLU_274951_0_0_3"/>
<dbReference type="InterPro" id="IPR025048">
    <property type="entry name" value="DUF3987"/>
</dbReference>
<feature type="region of interest" description="Disordered" evidence="1">
    <location>
        <begin position="317"/>
        <end position="365"/>
    </location>
</feature>
<gene>
    <name evidence="3" type="ORF">Mic7113_6723</name>
</gene>
<feature type="compositionally biased region" description="Gly residues" evidence="1">
    <location>
        <begin position="330"/>
        <end position="354"/>
    </location>
</feature>
<keyword evidence="4" id="KW-1185">Reference proteome</keyword>
<evidence type="ECO:0000259" key="2">
    <source>
        <dbReference type="SMART" id="SM00943"/>
    </source>
</evidence>
<dbReference type="Proteomes" id="UP000010471">
    <property type="component" value="Plasmid pMIC7113.05"/>
</dbReference>
<dbReference type="PATRIC" id="fig|1173027.3.peg.7438"/>
<feature type="region of interest" description="Disordered" evidence="1">
    <location>
        <begin position="946"/>
        <end position="968"/>
    </location>
</feature>
<feature type="domain" description="DNA primase/polymerase bifunctional N-terminal" evidence="2">
    <location>
        <begin position="40"/>
        <end position="208"/>
    </location>
</feature>
<feature type="region of interest" description="Disordered" evidence="1">
    <location>
        <begin position="1"/>
        <end position="34"/>
    </location>
</feature>
<feature type="compositionally biased region" description="Polar residues" evidence="1">
    <location>
        <begin position="1"/>
        <end position="15"/>
    </location>
</feature>
<dbReference type="AlphaFoldDB" id="K9WPG2"/>
<sequence length="1163" mass="129032">MSTAITEFSAQSLANKSDHPESRPQNSVIESDRSNQLILGLSSIPENWALTPVNGNKQPYRKNWQNEKPLERKLITREINSGKAKGYGLRTGKVSGGIIAIDADGPAAHDKINDLSGGVPLPETVAFTSNKPGRCQYLFYVPTEYWDAIATKKISTGIKGDDGKEQKLELRWDGCQSVLPPSVHPETGFYRWRKSPDEVVIAPAPKWVIEQMLKESEEAFSPSLERQPDTQEHWTDIQWALSYLNALSPSRADDYDNWLVVGMALHSLNDDSLLLEWDDWSKLSPKYKVGQCQKKWKTFKRSGVAIGTLAHMAKQDGWRTPFDKPTGKSFSGGIGSGGGNRRGNGVAGGSGSDGGDGDGGEPTGKVVRLPSLEALTLEQVTEKIDELITLGATGSYLTGQLNALAAASQFFVGELRKLYYERLGEVELESERDTNCSEVDNLLKITDQTLNLADYLPEALANPLTDWCNWLSIRPAVALTTLLAGMSSLHKVGTELVIHRNKNFEVPPILYAALVAESGQLKSPVFSNIIRQPLNQLRREKVEVYQAAMEDYEAAMQAWEQSEEKGKKPKKPADPTLYFFTNATGEAIPVQASKVPDKALLALIDELAGLFKSENAHRGGRGSDKQDLLSYFDGTGQTVLRASGVKVDVERIYLSIFGTIQPDVLKGHMSDCSDPDGQWARFLFVNQPLSFAPLGDDDGQAVSIRSRIADFYRLVERIPEMEYRLSRAAFKRYEPMHDHLERLRVTHPKPGMRAVYSKMKGIIGRLALNLHVLWELDAGKACPSEEIPLYIMEMAIALAKFYIGQVKLIHADSDDESLPRHITKLIELSKRLEANGKDGWIKAQQYREQFQPKKRPSAQQARDWMKEAVIQGHGRTRGTGNRLEFHWHSDNTFGNDPPPPPDNLGMLGMVRDDLGMIHPEVETIDNKGIEDNLGMLGMGIPNLSGKEASSLNTGEEGSEPSLEGGYIPEPSLISPQESCDVEPVGDTKLGNNLGMPIPNHPEVPEVCDSSVQTGTHQQQERNQLSERTDKELHRLGWSVAQIRDYLVANYKKKSRKYMSDAELQDFLSYLEAQSSPEVTLATPEPNRRAQEPSIEESENLPQFRSGDRVQFTNPGGLPSLKHLEGIELEVVHINALVAECRLPNGIHDTFAPHTLRRSANSST</sequence>
<proteinExistence type="predicted"/>
<dbReference type="EMBL" id="CP003635">
    <property type="protein sequence ID" value="AFZ22285.1"/>
    <property type="molecule type" value="Genomic_DNA"/>
</dbReference>
<feature type="compositionally biased region" description="Basic and acidic residues" evidence="1">
    <location>
        <begin position="317"/>
        <end position="326"/>
    </location>
</feature>
<dbReference type="Pfam" id="PF13148">
    <property type="entry name" value="DUF3987"/>
    <property type="match status" value="1"/>
</dbReference>